<dbReference type="InterPro" id="IPR036761">
    <property type="entry name" value="TTHA0802/YceI-like_sf"/>
</dbReference>
<dbReference type="Gene3D" id="2.40.128.110">
    <property type="entry name" value="Lipid/polyisoprenoid-binding, YceI-like"/>
    <property type="match status" value="1"/>
</dbReference>
<dbReference type="InterPro" id="IPR007372">
    <property type="entry name" value="Lipid/polyisoprenoid-bd_YceI"/>
</dbReference>
<feature type="chain" id="PRO_5046740156" evidence="1">
    <location>
        <begin position="24"/>
        <end position="193"/>
    </location>
</feature>
<organism evidence="3 4">
    <name type="scientific">Modicisalibacter tunisiensis</name>
    <dbReference type="NCBI Taxonomy" id="390637"/>
    <lineage>
        <taxon>Bacteria</taxon>
        <taxon>Pseudomonadati</taxon>
        <taxon>Pseudomonadota</taxon>
        <taxon>Gammaproteobacteria</taxon>
        <taxon>Oceanospirillales</taxon>
        <taxon>Halomonadaceae</taxon>
        <taxon>Modicisalibacter</taxon>
    </lineage>
</organism>
<evidence type="ECO:0000256" key="1">
    <source>
        <dbReference type="SAM" id="SignalP"/>
    </source>
</evidence>
<evidence type="ECO:0000313" key="3">
    <source>
        <dbReference type="EMBL" id="MBZ9566460.1"/>
    </source>
</evidence>
<keyword evidence="1" id="KW-0732">Signal</keyword>
<sequence>MMRDWLVAPAILLALVMATPALAGPPCWTQDAADSQLEFTGKQAGAPAHGRFRRFTVQACFDPDQAQGELEVEVDLDSLDTRNATRDATLRGPEFLDVSHYPRARYQASDFESLGGQHYRARGTLTLHGVSQPLAAPFTFRVDNDGRQAEARGTAALDRRDFDVGQGRWAGTRWVGAEVELSFSLKLVPASPP</sequence>
<dbReference type="Pfam" id="PF04264">
    <property type="entry name" value="YceI"/>
    <property type="match status" value="1"/>
</dbReference>
<proteinExistence type="predicted"/>
<protein>
    <submittedName>
        <fullName evidence="3">YceI family protein</fullName>
    </submittedName>
</protein>
<dbReference type="PANTHER" id="PTHR34406:SF1">
    <property type="entry name" value="PROTEIN YCEI"/>
    <property type="match status" value="1"/>
</dbReference>
<feature type="signal peptide" evidence="1">
    <location>
        <begin position="1"/>
        <end position="23"/>
    </location>
</feature>
<dbReference type="SMART" id="SM00867">
    <property type="entry name" value="YceI"/>
    <property type="match status" value="1"/>
</dbReference>
<evidence type="ECO:0000313" key="4">
    <source>
        <dbReference type="Proteomes" id="UP001319883"/>
    </source>
</evidence>
<dbReference type="EMBL" id="JAGXFD010000001">
    <property type="protein sequence ID" value="MBZ9566460.1"/>
    <property type="molecule type" value="Genomic_DNA"/>
</dbReference>
<reference evidence="3 4" key="1">
    <citation type="submission" date="2021-05" db="EMBL/GenBank/DDBJ databases">
        <title>Petroleum and Energy Research Collection (APPE): ex situ preservation of microbial diversity associated with the oil industry and exploitation of its biotechnological potential.</title>
        <authorList>
            <person name="Paixao C.T.M."/>
            <person name="Gomes M.B."/>
            <person name="Oliveira V.M."/>
        </authorList>
    </citation>
    <scope>NUCLEOTIDE SEQUENCE [LARGE SCALE GENOMIC DNA]</scope>
    <source>
        <strain evidence="3 4">LIT2</strain>
    </source>
</reference>
<comment type="caution">
    <text evidence="3">The sequence shown here is derived from an EMBL/GenBank/DDBJ whole genome shotgun (WGS) entry which is preliminary data.</text>
</comment>
<keyword evidence="4" id="KW-1185">Reference proteome</keyword>
<dbReference type="SUPFAM" id="SSF101874">
    <property type="entry name" value="YceI-like"/>
    <property type="match status" value="1"/>
</dbReference>
<gene>
    <name evidence="3" type="ORF">KGQ91_01970</name>
</gene>
<dbReference type="PANTHER" id="PTHR34406">
    <property type="entry name" value="PROTEIN YCEI"/>
    <property type="match status" value="1"/>
</dbReference>
<dbReference type="Proteomes" id="UP001319883">
    <property type="component" value="Unassembled WGS sequence"/>
</dbReference>
<name>A0ABS7WVR5_9GAMM</name>
<evidence type="ECO:0000259" key="2">
    <source>
        <dbReference type="SMART" id="SM00867"/>
    </source>
</evidence>
<feature type="domain" description="Lipid/polyisoprenoid-binding YceI-like" evidence="2">
    <location>
        <begin position="27"/>
        <end position="188"/>
    </location>
</feature>
<dbReference type="RefSeq" id="WP_224416482.1">
    <property type="nucleotide sequence ID" value="NZ_JAGXFC010000001.1"/>
</dbReference>
<accession>A0ABS7WVR5</accession>